<comment type="caution">
    <text evidence="2">The sequence shown here is derived from an EMBL/GenBank/DDBJ whole genome shotgun (WGS) entry which is preliminary data.</text>
</comment>
<dbReference type="Gene3D" id="2.40.50.100">
    <property type="match status" value="1"/>
</dbReference>
<dbReference type="CDD" id="cd06849">
    <property type="entry name" value="lipoyl_domain"/>
    <property type="match status" value="1"/>
</dbReference>
<organism evidence="2 3">
    <name type="scientific">Pedobacter cryoconitis</name>
    <dbReference type="NCBI Taxonomy" id="188932"/>
    <lineage>
        <taxon>Bacteria</taxon>
        <taxon>Pseudomonadati</taxon>
        <taxon>Bacteroidota</taxon>
        <taxon>Sphingobacteriia</taxon>
        <taxon>Sphingobacteriales</taxon>
        <taxon>Sphingobacteriaceae</taxon>
        <taxon>Pedobacter</taxon>
    </lineage>
</organism>
<gene>
    <name evidence="2" type="ORF">HDF25_004213</name>
</gene>
<dbReference type="InterPro" id="IPR000089">
    <property type="entry name" value="Biotin_lipoyl"/>
</dbReference>
<dbReference type="AlphaFoldDB" id="A0A7X0MKG3"/>
<evidence type="ECO:0000259" key="1">
    <source>
        <dbReference type="Pfam" id="PF00364"/>
    </source>
</evidence>
<dbReference type="Pfam" id="PF00364">
    <property type="entry name" value="Biotin_lipoyl"/>
    <property type="match status" value="1"/>
</dbReference>
<dbReference type="EMBL" id="JACHCC010000012">
    <property type="protein sequence ID" value="MBB6502036.1"/>
    <property type="molecule type" value="Genomic_DNA"/>
</dbReference>
<proteinExistence type="predicted"/>
<name>A0A7X0MKG3_9SPHI</name>
<reference evidence="2 3" key="1">
    <citation type="submission" date="2020-08" db="EMBL/GenBank/DDBJ databases">
        <title>Genomic Encyclopedia of Type Strains, Phase IV (KMG-V): Genome sequencing to study the core and pangenomes of soil and plant-associated prokaryotes.</title>
        <authorList>
            <person name="Whitman W."/>
        </authorList>
    </citation>
    <scope>NUCLEOTIDE SEQUENCE [LARGE SCALE GENOMIC DNA]</scope>
    <source>
        <strain evidence="2 3">M2T3</strain>
    </source>
</reference>
<evidence type="ECO:0000313" key="2">
    <source>
        <dbReference type="EMBL" id="MBB6502036.1"/>
    </source>
</evidence>
<feature type="domain" description="Lipoyl-binding" evidence="1">
    <location>
        <begin position="205"/>
        <end position="248"/>
    </location>
</feature>
<dbReference type="RefSeq" id="WP_184628309.1">
    <property type="nucleotide sequence ID" value="NZ_JACHCC010000012.1"/>
</dbReference>
<dbReference type="Proteomes" id="UP000521017">
    <property type="component" value="Unassembled WGS sequence"/>
</dbReference>
<protein>
    <submittedName>
        <fullName evidence="2">Biotin carboxyl carrier protein</fullName>
    </submittedName>
</protein>
<accession>A0A7X0MKG3</accession>
<dbReference type="InterPro" id="IPR011053">
    <property type="entry name" value="Single_hybrid_motif"/>
</dbReference>
<sequence length="269" mass="31008">MQDYNQLTAHLVPYFKDEARKAFAPICSSFGLQEEDVILRDIDNRFQITFSNSKIRIVIEGRNWGMNTNIYLQINTRDSDRYSIEELINERKPEIPIAGGQIDQLYAYADYLMKYATDILEGDTTFFSQQEAMRKQEKENARIAMEAEATRKISEGYLKIDPPFGAPVWRKPRPLLSPYSIIKDKFPNSVGVVFEDDLACFEQYEAFITNWKIELGEIVIKDEVICEISTDKVWAEIVAPQTGRLIWLLEEGIVFKFPGSIALLDPVNK</sequence>
<evidence type="ECO:0000313" key="3">
    <source>
        <dbReference type="Proteomes" id="UP000521017"/>
    </source>
</evidence>
<dbReference type="SUPFAM" id="SSF51230">
    <property type="entry name" value="Single hybrid motif"/>
    <property type="match status" value="1"/>
</dbReference>